<evidence type="ECO:0000256" key="2">
    <source>
        <dbReference type="ARBA" id="ARBA00022833"/>
    </source>
</evidence>
<dbReference type="GO" id="GO:0016491">
    <property type="term" value="F:oxidoreductase activity"/>
    <property type="evidence" value="ECO:0007669"/>
    <property type="project" value="UniProtKB-KW"/>
</dbReference>
<proteinExistence type="inferred from homology"/>
<feature type="domain" description="Alcohol dehydrogenase-like N-terminal" evidence="6">
    <location>
        <begin position="23"/>
        <end position="130"/>
    </location>
</feature>
<gene>
    <name evidence="7" type="ORF">D9V42_13965</name>
</gene>
<organism evidence="7 8">
    <name type="scientific">Staphylococcus pseudoxylosus</name>
    <dbReference type="NCBI Taxonomy" id="2282419"/>
    <lineage>
        <taxon>Bacteria</taxon>
        <taxon>Bacillati</taxon>
        <taxon>Bacillota</taxon>
        <taxon>Bacilli</taxon>
        <taxon>Bacillales</taxon>
        <taxon>Staphylococcaceae</taxon>
        <taxon>Staphylococcus</taxon>
    </lineage>
</organism>
<dbReference type="InterPro" id="IPR013154">
    <property type="entry name" value="ADH-like_N"/>
</dbReference>
<feature type="domain" description="Alcohol dehydrogenase-like C-terminal" evidence="5">
    <location>
        <begin position="171"/>
        <end position="289"/>
    </location>
</feature>
<dbReference type="PANTHER" id="PTHR43401:SF2">
    <property type="entry name" value="L-THREONINE 3-DEHYDROGENASE"/>
    <property type="match status" value="1"/>
</dbReference>
<dbReference type="InterPro" id="IPR050129">
    <property type="entry name" value="Zn_alcohol_dh"/>
</dbReference>
<dbReference type="GO" id="GO:0008270">
    <property type="term" value="F:zinc ion binding"/>
    <property type="evidence" value="ECO:0007669"/>
    <property type="project" value="InterPro"/>
</dbReference>
<dbReference type="InterPro" id="IPR011032">
    <property type="entry name" value="GroES-like_sf"/>
</dbReference>
<dbReference type="PROSITE" id="PS00059">
    <property type="entry name" value="ADH_ZINC"/>
    <property type="match status" value="1"/>
</dbReference>
<keyword evidence="3" id="KW-0560">Oxidoreductase</keyword>
<name>A0AAQ0MEU0_9STAP</name>
<dbReference type="SUPFAM" id="SSF51735">
    <property type="entry name" value="NAD(P)-binding Rossmann-fold domains"/>
    <property type="match status" value="1"/>
</dbReference>
<comment type="similarity">
    <text evidence="4">Belongs to the zinc-containing alcohol dehydrogenase family.</text>
</comment>
<evidence type="ECO:0000256" key="4">
    <source>
        <dbReference type="RuleBase" id="RU361277"/>
    </source>
</evidence>
<dbReference type="RefSeq" id="WP_122065493.1">
    <property type="nucleotide sequence ID" value="NZ_JAHCSS010000018.1"/>
</dbReference>
<dbReference type="CDD" id="cd08236">
    <property type="entry name" value="sugar_DH"/>
    <property type="match status" value="1"/>
</dbReference>
<comment type="caution">
    <text evidence="7">The sequence shown here is derived from an EMBL/GenBank/DDBJ whole genome shotgun (WGS) entry which is preliminary data.</text>
</comment>
<sequence>MKAALLKELNHFEIEEIEIPKIKPNEVLVRVKAAGICGSDIHKMQTKWTRELPMVLGHEISGIVADVGDQVNTIKPNNRVAIAHLIPCNNCFYCEQGKFQFCEDYDLFGSHKYGGFEEYIKVPKENVIKIGEEVSYEEGAMLEPLSVASYGVLGLKPQLGDVVAVFGLGTIGILTIQLLNLAGVKKIIGIDIDNKKLNESKKYGVTDIINPLYKDIEQEIFSLTNDLGVDISIECAGSVITQEQCLLVTKKGGLIGYQGIAYSPVNLSQRAFENIFRREYTIKGFWNSYATPFPGKAWNYSLYLIQSKKIKLQDLISHRFVLDDIQKAFDLTVNKHESYNKVMVFPK</sequence>
<dbReference type="SUPFAM" id="SSF50129">
    <property type="entry name" value="GroES-like"/>
    <property type="match status" value="1"/>
</dbReference>
<keyword evidence="1 4" id="KW-0479">Metal-binding</keyword>
<dbReference type="Pfam" id="PF08240">
    <property type="entry name" value="ADH_N"/>
    <property type="match status" value="1"/>
</dbReference>
<dbReference type="EMBL" id="RCVN01000024">
    <property type="protein sequence ID" value="RMI83900.1"/>
    <property type="molecule type" value="Genomic_DNA"/>
</dbReference>
<keyword evidence="2 4" id="KW-0862">Zinc</keyword>
<evidence type="ECO:0000259" key="6">
    <source>
        <dbReference type="Pfam" id="PF08240"/>
    </source>
</evidence>
<dbReference type="Gene3D" id="3.40.50.720">
    <property type="entry name" value="NAD(P)-binding Rossmann-like Domain"/>
    <property type="match status" value="1"/>
</dbReference>
<protein>
    <submittedName>
        <fullName evidence="7">Galactitol-1-phosphate 5-dehydrogenase</fullName>
    </submittedName>
</protein>
<dbReference type="InterPro" id="IPR002328">
    <property type="entry name" value="ADH_Zn_CS"/>
</dbReference>
<dbReference type="InterPro" id="IPR036291">
    <property type="entry name" value="NAD(P)-bd_dom_sf"/>
</dbReference>
<evidence type="ECO:0000313" key="8">
    <source>
        <dbReference type="Proteomes" id="UP000269505"/>
    </source>
</evidence>
<reference evidence="7 8" key="1">
    <citation type="submission" date="2018-10" db="EMBL/GenBank/DDBJ databases">
        <title>Staphylococcus pseudoxylosus sp. nov., isolated from bovine mastitis.</title>
        <authorList>
            <person name="Macfadyen A.C."/>
            <person name="Leroy S."/>
            <person name="Harrison E.M."/>
            <person name="Parkhill J."/>
            <person name="Holmes M.A."/>
            <person name="Paterson G.K."/>
        </authorList>
    </citation>
    <scope>NUCLEOTIDE SEQUENCE [LARGE SCALE GENOMIC DNA]</scope>
    <source>
        <strain evidence="7 8">S04009</strain>
    </source>
</reference>
<dbReference type="InterPro" id="IPR013149">
    <property type="entry name" value="ADH-like_C"/>
</dbReference>
<evidence type="ECO:0000256" key="3">
    <source>
        <dbReference type="ARBA" id="ARBA00023002"/>
    </source>
</evidence>
<keyword evidence="8" id="KW-1185">Reference proteome</keyword>
<dbReference type="PANTHER" id="PTHR43401">
    <property type="entry name" value="L-THREONINE 3-DEHYDROGENASE"/>
    <property type="match status" value="1"/>
</dbReference>
<accession>A0AAQ0MEU0</accession>
<dbReference type="Proteomes" id="UP000269505">
    <property type="component" value="Unassembled WGS sequence"/>
</dbReference>
<dbReference type="AlphaFoldDB" id="A0AAQ0MEU0"/>
<evidence type="ECO:0000259" key="5">
    <source>
        <dbReference type="Pfam" id="PF00107"/>
    </source>
</evidence>
<dbReference type="Pfam" id="PF00107">
    <property type="entry name" value="ADH_zinc_N"/>
    <property type="match status" value="1"/>
</dbReference>
<comment type="cofactor">
    <cofactor evidence="4">
        <name>Zn(2+)</name>
        <dbReference type="ChEBI" id="CHEBI:29105"/>
    </cofactor>
</comment>
<evidence type="ECO:0000313" key="7">
    <source>
        <dbReference type="EMBL" id="RMI83900.1"/>
    </source>
</evidence>
<dbReference type="Gene3D" id="3.90.180.10">
    <property type="entry name" value="Medium-chain alcohol dehydrogenases, catalytic domain"/>
    <property type="match status" value="1"/>
</dbReference>
<evidence type="ECO:0000256" key="1">
    <source>
        <dbReference type="ARBA" id="ARBA00022723"/>
    </source>
</evidence>